<comment type="caution">
    <text evidence="1">The sequence shown here is derived from an EMBL/GenBank/DDBJ whole genome shotgun (WGS) entry which is preliminary data.</text>
</comment>
<dbReference type="AlphaFoldDB" id="A0A179F2L7"/>
<protein>
    <submittedName>
        <fullName evidence="1">Uncharacterized protein</fullName>
    </submittedName>
</protein>
<evidence type="ECO:0000313" key="2">
    <source>
        <dbReference type="Proteomes" id="UP000078397"/>
    </source>
</evidence>
<dbReference type="EMBL" id="LSBJ02000002">
    <property type="protein sequence ID" value="OAQ59692.2"/>
    <property type="molecule type" value="Genomic_DNA"/>
</dbReference>
<dbReference type="Proteomes" id="UP000078397">
    <property type="component" value="Unassembled WGS sequence"/>
</dbReference>
<sequence>MSYRLLFARSFALKSGNIPRTIVSTAQSNVSTISTSTGLSINALIRFDCKASALNLPSTSPSSKSHEYAFTYSGHTTASMYPGGSGQKFFSLPKHLRSLCCRRVLTVPYDALTKIFTSKNGSNIDTEGP</sequence>
<dbReference type="GeneID" id="28847344"/>
<dbReference type="RefSeq" id="XP_022284036.1">
    <property type="nucleotide sequence ID" value="XM_022428360.1"/>
</dbReference>
<organism evidence="1 2">
    <name type="scientific">Pochonia chlamydosporia 170</name>
    <dbReference type="NCBI Taxonomy" id="1380566"/>
    <lineage>
        <taxon>Eukaryota</taxon>
        <taxon>Fungi</taxon>
        <taxon>Dikarya</taxon>
        <taxon>Ascomycota</taxon>
        <taxon>Pezizomycotina</taxon>
        <taxon>Sordariomycetes</taxon>
        <taxon>Hypocreomycetidae</taxon>
        <taxon>Hypocreales</taxon>
        <taxon>Clavicipitaceae</taxon>
        <taxon>Pochonia</taxon>
    </lineage>
</organism>
<name>A0A179F2L7_METCM</name>
<reference evidence="1 2" key="1">
    <citation type="journal article" date="2016" name="PLoS Pathog.">
        <title>Biosynthesis of antibiotic leucinostatins in bio-control fungus Purpureocillium lilacinum and their inhibition on phytophthora revealed by genome mining.</title>
        <authorList>
            <person name="Wang G."/>
            <person name="Liu Z."/>
            <person name="Lin R."/>
            <person name="Li E."/>
            <person name="Mao Z."/>
            <person name="Ling J."/>
            <person name="Yang Y."/>
            <person name="Yin W.B."/>
            <person name="Xie B."/>
        </authorList>
    </citation>
    <scope>NUCLEOTIDE SEQUENCE [LARGE SCALE GENOMIC DNA]</scope>
    <source>
        <strain evidence="1">170</strain>
    </source>
</reference>
<keyword evidence="2" id="KW-1185">Reference proteome</keyword>
<evidence type="ECO:0000313" key="1">
    <source>
        <dbReference type="EMBL" id="OAQ59692.2"/>
    </source>
</evidence>
<proteinExistence type="predicted"/>
<dbReference type="KEGG" id="pchm:VFPPC_03903"/>
<accession>A0A179F2L7</accession>
<gene>
    <name evidence="1" type="ORF">VFPPC_03903</name>
</gene>